<evidence type="ECO:0000313" key="2">
    <source>
        <dbReference type="EMBL" id="MBD9721966.1"/>
    </source>
</evidence>
<dbReference type="InterPro" id="IPR055776">
    <property type="entry name" value="DUF7352"/>
</dbReference>
<name>A0A927KX42_9ACTN</name>
<organism evidence="2 3">
    <name type="scientific">Streptomyces caniscabiei</name>
    <dbReference type="NCBI Taxonomy" id="2746961"/>
    <lineage>
        <taxon>Bacteria</taxon>
        <taxon>Bacillati</taxon>
        <taxon>Actinomycetota</taxon>
        <taxon>Actinomycetes</taxon>
        <taxon>Kitasatosporales</taxon>
        <taxon>Streptomycetaceae</taxon>
        <taxon>Streptomyces</taxon>
    </lineage>
</organism>
<accession>A0A927KX42</accession>
<evidence type="ECO:0000259" key="1">
    <source>
        <dbReference type="Pfam" id="PF24043"/>
    </source>
</evidence>
<comment type="caution">
    <text evidence="2">The sequence shown here is derived from an EMBL/GenBank/DDBJ whole genome shotgun (WGS) entry which is preliminary data.</text>
</comment>
<feature type="domain" description="DUF7352" evidence="1">
    <location>
        <begin position="1"/>
        <end position="84"/>
    </location>
</feature>
<sequence>MDAVVYRFEVPVDDRWHEIPACSTPLHVDCRDPRIVEFWAWRRDDLPAWHLRVYGTGQPIPDGTKYRGTALAPGGHLVWHLIETL</sequence>
<dbReference type="AlphaFoldDB" id="A0A927KX42"/>
<reference evidence="2" key="1">
    <citation type="submission" date="2020-09" db="EMBL/GenBank/DDBJ databases">
        <title>Streptomyces canutascabiei sp. nov., which causes potato common scab and is distributed across the world.</title>
        <authorList>
            <person name="Nguyen H.P."/>
            <person name="Weisberg A.J."/>
            <person name="Chang J.H."/>
            <person name="Clarke C.R."/>
        </authorList>
    </citation>
    <scope>NUCLEOTIDE SEQUENCE</scope>
    <source>
        <strain evidence="2">ID-01-6.2a</strain>
    </source>
</reference>
<protein>
    <recommendedName>
        <fullName evidence="1">DUF7352 domain-containing protein</fullName>
    </recommendedName>
</protein>
<dbReference type="GeneID" id="79929221"/>
<dbReference type="Pfam" id="PF24043">
    <property type="entry name" value="DUF7352"/>
    <property type="match status" value="1"/>
</dbReference>
<evidence type="ECO:0000313" key="3">
    <source>
        <dbReference type="Proteomes" id="UP000661025"/>
    </source>
</evidence>
<dbReference type="RefSeq" id="WP_192359052.1">
    <property type="nucleotide sequence ID" value="NZ_CP119182.1"/>
</dbReference>
<dbReference type="Proteomes" id="UP000661025">
    <property type="component" value="Unassembled WGS sequence"/>
</dbReference>
<gene>
    <name evidence="2" type="ORF">IHE70_01635</name>
</gene>
<dbReference type="EMBL" id="JACYXT010000001">
    <property type="protein sequence ID" value="MBD9721966.1"/>
    <property type="molecule type" value="Genomic_DNA"/>
</dbReference>
<proteinExistence type="predicted"/>